<reference evidence="21" key="1">
    <citation type="submission" date="2017-09" db="EMBL/GenBank/DDBJ databases">
        <authorList>
            <person name="Varghese N."/>
            <person name="Submissions S."/>
        </authorList>
    </citation>
    <scope>NUCLEOTIDE SEQUENCE [LARGE SCALE GENOMIC DNA]</scope>
    <source>
        <strain evidence="21">DSM 15103</strain>
    </source>
</reference>
<evidence type="ECO:0000256" key="15">
    <source>
        <dbReference type="ARBA" id="ARBA00023136"/>
    </source>
</evidence>
<evidence type="ECO:0000256" key="17">
    <source>
        <dbReference type="ARBA" id="ARBA00023264"/>
    </source>
</evidence>
<organism evidence="20 21">
    <name type="scientific">Persephonella hydrogeniphila</name>
    <dbReference type="NCBI Taxonomy" id="198703"/>
    <lineage>
        <taxon>Bacteria</taxon>
        <taxon>Pseudomonadati</taxon>
        <taxon>Aquificota</taxon>
        <taxon>Aquificia</taxon>
        <taxon>Aquificales</taxon>
        <taxon>Hydrogenothermaceae</taxon>
        <taxon>Persephonella</taxon>
    </lineage>
</organism>
<evidence type="ECO:0000256" key="2">
    <source>
        <dbReference type="ARBA" id="ARBA00004651"/>
    </source>
</evidence>
<keyword evidence="13 19" id="KW-1133">Transmembrane helix</keyword>
<evidence type="ECO:0000256" key="4">
    <source>
        <dbReference type="ARBA" id="ARBA00005189"/>
    </source>
</evidence>
<dbReference type="GO" id="GO:0016024">
    <property type="term" value="P:CDP-diacylglycerol biosynthetic process"/>
    <property type="evidence" value="ECO:0007669"/>
    <property type="project" value="UniProtKB-UniPathway"/>
</dbReference>
<evidence type="ECO:0000256" key="18">
    <source>
        <dbReference type="RuleBase" id="RU003938"/>
    </source>
</evidence>
<dbReference type="RefSeq" id="WP_097000084.1">
    <property type="nucleotide sequence ID" value="NZ_OBEI01000002.1"/>
</dbReference>
<dbReference type="OrthoDB" id="9799199at2"/>
<evidence type="ECO:0000256" key="16">
    <source>
        <dbReference type="ARBA" id="ARBA00023209"/>
    </source>
</evidence>
<dbReference type="AlphaFoldDB" id="A0A285NCB5"/>
<gene>
    <name evidence="20" type="ORF">SAMN06265182_0915</name>
</gene>
<comment type="pathway">
    <text evidence="3 18">Phospholipid metabolism; CDP-diacylglycerol biosynthesis; CDP-diacylglycerol from sn-glycerol 3-phosphate: step 3/3.</text>
</comment>
<feature type="transmembrane region" description="Helical" evidence="19">
    <location>
        <begin position="101"/>
        <end position="121"/>
    </location>
</feature>
<keyword evidence="11 18" id="KW-0812">Transmembrane</keyword>
<protein>
    <recommendedName>
        <fullName evidence="7 18">Phosphatidate cytidylyltransferase</fullName>
        <ecNumber evidence="6 18">2.7.7.41</ecNumber>
    </recommendedName>
</protein>
<feature type="transmembrane region" description="Helical" evidence="19">
    <location>
        <begin position="59"/>
        <end position="89"/>
    </location>
</feature>
<proteinExistence type="inferred from homology"/>
<keyword evidence="9" id="KW-0444">Lipid biosynthesis</keyword>
<feature type="transmembrane region" description="Helical" evidence="19">
    <location>
        <begin position="167"/>
        <end position="186"/>
    </location>
</feature>
<dbReference type="InterPro" id="IPR000374">
    <property type="entry name" value="PC_trans"/>
</dbReference>
<feature type="transmembrane region" description="Helical" evidence="19">
    <location>
        <begin position="231"/>
        <end position="251"/>
    </location>
</feature>
<keyword evidence="17" id="KW-1208">Phospholipid metabolism</keyword>
<evidence type="ECO:0000256" key="3">
    <source>
        <dbReference type="ARBA" id="ARBA00005119"/>
    </source>
</evidence>
<keyword evidence="16" id="KW-0594">Phospholipid biosynthesis</keyword>
<evidence type="ECO:0000256" key="5">
    <source>
        <dbReference type="ARBA" id="ARBA00010185"/>
    </source>
</evidence>
<comment type="catalytic activity">
    <reaction evidence="1 18">
        <text>a 1,2-diacyl-sn-glycero-3-phosphate + CTP + H(+) = a CDP-1,2-diacyl-sn-glycerol + diphosphate</text>
        <dbReference type="Rhea" id="RHEA:16229"/>
        <dbReference type="ChEBI" id="CHEBI:15378"/>
        <dbReference type="ChEBI" id="CHEBI:33019"/>
        <dbReference type="ChEBI" id="CHEBI:37563"/>
        <dbReference type="ChEBI" id="CHEBI:58332"/>
        <dbReference type="ChEBI" id="CHEBI:58608"/>
        <dbReference type="EC" id="2.7.7.41"/>
    </reaction>
</comment>
<feature type="transmembrane region" description="Helical" evidence="19">
    <location>
        <begin position="127"/>
        <end position="146"/>
    </location>
</feature>
<evidence type="ECO:0000256" key="6">
    <source>
        <dbReference type="ARBA" id="ARBA00012487"/>
    </source>
</evidence>
<feature type="transmembrane region" description="Helical" evidence="19">
    <location>
        <begin position="12"/>
        <end position="39"/>
    </location>
</feature>
<comment type="similarity">
    <text evidence="5 18">Belongs to the CDS family.</text>
</comment>
<evidence type="ECO:0000256" key="9">
    <source>
        <dbReference type="ARBA" id="ARBA00022516"/>
    </source>
</evidence>
<evidence type="ECO:0000256" key="19">
    <source>
        <dbReference type="SAM" id="Phobius"/>
    </source>
</evidence>
<keyword evidence="12 18" id="KW-0548">Nucleotidyltransferase</keyword>
<keyword evidence="14" id="KW-0443">Lipid metabolism</keyword>
<evidence type="ECO:0000256" key="10">
    <source>
        <dbReference type="ARBA" id="ARBA00022679"/>
    </source>
</evidence>
<comment type="subcellular location">
    <subcellularLocation>
        <location evidence="2">Cell membrane</location>
        <topology evidence="2">Multi-pass membrane protein</topology>
    </subcellularLocation>
</comment>
<keyword evidence="15 19" id="KW-0472">Membrane</keyword>
<evidence type="ECO:0000256" key="14">
    <source>
        <dbReference type="ARBA" id="ARBA00023098"/>
    </source>
</evidence>
<evidence type="ECO:0000256" key="12">
    <source>
        <dbReference type="ARBA" id="ARBA00022695"/>
    </source>
</evidence>
<evidence type="ECO:0000313" key="20">
    <source>
        <dbReference type="EMBL" id="SNZ07090.1"/>
    </source>
</evidence>
<sequence>MKDLLVRTVSGVVLAVTAVLGVLYLPVWMFKLLVAVLSGVGSWEVFSLLSKRFNGIKPILSGMTGFFLSAVLLFFNLYLAIFLIFLFSFYISHRVYRIDTLAAYIFGFSYAVFFISSIAILHEYNRFLVLVLFATVWAGDTMAYFVGKMVGKHKFAPRLSPKKTWEGALGGIAGSVVLGGVVAYYLEVKDAFIPVVLSAFLIQIGDLFESFIKRQVGQKDSSNLIPGHGGVLDRIDALIFGAVVFVIYYQLSNTL</sequence>
<evidence type="ECO:0000313" key="21">
    <source>
        <dbReference type="Proteomes" id="UP000219036"/>
    </source>
</evidence>
<dbReference type="Proteomes" id="UP000219036">
    <property type="component" value="Unassembled WGS sequence"/>
</dbReference>
<dbReference type="PROSITE" id="PS01315">
    <property type="entry name" value="CDS"/>
    <property type="match status" value="1"/>
</dbReference>
<dbReference type="PANTHER" id="PTHR46382">
    <property type="entry name" value="PHOSPHATIDATE CYTIDYLYLTRANSFERASE"/>
    <property type="match status" value="1"/>
</dbReference>
<comment type="pathway">
    <text evidence="4">Lipid metabolism.</text>
</comment>
<evidence type="ECO:0000256" key="1">
    <source>
        <dbReference type="ARBA" id="ARBA00001698"/>
    </source>
</evidence>
<dbReference type="EC" id="2.7.7.41" evidence="6 18"/>
<dbReference type="PANTHER" id="PTHR46382:SF1">
    <property type="entry name" value="PHOSPHATIDATE CYTIDYLYLTRANSFERASE"/>
    <property type="match status" value="1"/>
</dbReference>
<evidence type="ECO:0000256" key="8">
    <source>
        <dbReference type="ARBA" id="ARBA00022475"/>
    </source>
</evidence>
<dbReference type="GO" id="GO:0005886">
    <property type="term" value="C:plasma membrane"/>
    <property type="evidence" value="ECO:0007669"/>
    <property type="project" value="UniProtKB-SubCell"/>
</dbReference>
<keyword evidence="8" id="KW-1003">Cell membrane</keyword>
<dbReference type="Pfam" id="PF01148">
    <property type="entry name" value="CTP_transf_1"/>
    <property type="match status" value="1"/>
</dbReference>
<dbReference type="GO" id="GO:0004605">
    <property type="term" value="F:phosphatidate cytidylyltransferase activity"/>
    <property type="evidence" value="ECO:0007669"/>
    <property type="project" value="UniProtKB-EC"/>
</dbReference>
<dbReference type="UniPathway" id="UPA00557">
    <property type="reaction ID" value="UER00614"/>
</dbReference>
<evidence type="ECO:0000256" key="13">
    <source>
        <dbReference type="ARBA" id="ARBA00022989"/>
    </source>
</evidence>
<accession>A0A285NCB5</accession>
<evidence type="ECO:0000256" key="7">
    <source>
        <dbReference type="ARBA" id="ARBA00019373"/>
    </source>
</evidence>
<keyword evidence="21" id="KW-1185">Reference proteome</keyword>
<keyword evidence="10 18" id="KW-0808">Transferase</keyword>
<evidence type="ECO:0000256" key="11">
    <source>
        <dbReference type="ARBA" id="ARBA00022692"/>
    </source>
</evidence>
<name>A0A285NCB5_9AQUI</name>
<dbReference type="EMBL" id="OBEI01000002">
    <property type="protein sequence ID" value="SNZ07090.1"/>
    <property type="molecule type" value="Genomic_DNA"/>
</dbReference>